<dbReference type="Pfam" id="PF19700">
    <property type="entry name" value="DUF6198"/>
    <property type="match status" value="1"/>
</dbReference>
<dbReference type="AlphaFoldDB" id="A0A3N9UJQ0"/>
<dbReference type="Proteomes" id="UP000274033">
    <property type="component" value="Unassembled WGS sequence"/>
</dbReference>
<keyword evidence="1" id="KW-1133">Transmembrane helix</keyword>
<gene>
    <name evidence="2" type="ORF">EBB45_05680</name>
</gene>
<dbReference type="RefSeq" id="WP_124763533.1">
    <property type="nucleotide sequence ID" value="NZ_JAFBDY010000015.1"/>
</dbReference>
<accession>A0A3N9UJQ0</accession>
<evidence type="ECO:0000313" key="2">
    <source>
        <dbReference type="EMBL" id="RQW75628.1"/>
    </source>
</evidence>
<keyword evidence="1" id="KW-0812">Transmembrane</keyword>
<evidence type="ECO:0000313" key="3">
    <source>
        <dbReference type="Proteomes" id="UP000274033"/>
    </source>
</evidence>
<dbReference type="InterPro" id="IPR038750">
    <property type="entry name" value="YczE/YyaS-like"/>
</dbReference>
<comment type="caution">
    <text evidence="2">The sequence shown here is derived from an EMBL/GenBank/DDBJ whole genome shotgun (WGS) entry which is preliminary data.</text>
</comment>
<feature type="transmembrane region" description="Helical" evidence="1">
    <location>
        <begin position="77"/>
        <end position="97"/>
    </location>
</feature>
<name>A0A3N9UJQ0_9BACI</name>
<proteinExistence type="predicted"/>
<protein>
    <submittedName>
        <fullName evidence="2">YitT family protein</fullName>
    </submittedName>
</protein>
<reference evidence="2 3" key="1">
    <citation type="journal article" date="2013" name="J. Microbiol.">
        <title>Lysinibacillus chungkukjangi sp. nov., isolated from Chungkukjang, Korean fermented soybean food.</title>
        <authorList>
            <person name="Kim S.J."/>
            <person name="Jang Y.H."/>
            <person name="Hamada M."/>
            <person name="Ahn J.H."/>
            <person name="Weon H.Y."/>
            <person name="Suzuki K."/>
            <person name="Whang K.S."/>
            <person name="Kwon S.W."/>
        </authorList>
    </citation>
    <scope>NUCLEOTIDE SEQUENCE [LARGE SCALE GENOMIC DNA]</scope>
    <source>
        <strain evidence="2 3">MCCC 1A12701</strain>
    </source>
</reference>
<feature type="transmembrane region" description="Helical" evidence="1">
    <location>
        <begin position="103"/>
        <end position="125"/>
    </location>
</feature>
<dbReference type="OrthoDB" id="154912at2"/>
<organism evidence="2 3">
    <name type="scientific">Lysinibacillus composti</name>
    <dbReference type="NCBI Taxonomy" id="720633"/>
    <lineage>
        <taxon>Bacteria</taxon>
        <taxon>Bacillati</taxon>
        <taxon>Bacillota</taxon>
        <taxon>Bacilli</taxon>
        <taxon>Bacillales</taxon>
        <taxon>Bacillaceae</taxon>
        <taxon>Lysinibacillus</taxon>
    </lineage>
</organism>
<keyword evidence="1" id="KW-0472">Membrane</keyword>
<dbReference type="PANTHER" id="PTHR40078">
    <property type="entry name" value="INTEGRAL MEMBRANE PROTEIN-RELATED"/>
    <property type="match status" value="1"/>
</dbReference>
<feature type="transmembrane region" description="Helical" evidence="1">
    <location>
        <begin position="7"/>
        <end position="27"/>
    </location>
</feature>
<evidence type="ECO:0000256" key="1">
    <source>
        <dbReference type="SAM" id="Phobius"/>
    </source>
</evidence>
<sequence>MRKELKWRWLFFVVGIAVMSFGVAMTIKGKVVGTAPWDVLHIGLFQRLGLSVGSWGIILGLCIILSTSLILKEWPKITTWINMLLCGLFIDLFNWLLPTTDVLMYEIAYFIFGVIILGVGCALYISPNLGAGPRDTIMILIVEKLGGSIRMARLTMESVAAIIGWLLGGPVGIGTIIIALCSGYIIQAALPYFQRLLEKKIAGPEYDKISSKHTKPLAKEA</sequence>
<keyword evidence="3" id="KW-1185">Reference proteome</keyword>
<dbReference type="EMBL" id="RRCT01000003">
    <property type="protein sequence ID" value="RQW75628.1"/>
    <property type="molecule type" value="Genomic_DNA"/>
</dbReference>
<feature type="transmembrane region" description="Helical" evidence="1">
    <location>
        <begin position="159"/>
        <end position="186"/>
    </location>
</feature>
<feature type="transmembrane region" description="Helical" evidence="1">
    <location>
        <begin position="47"/>
        <end position="70"/>
    </location>
</feature>
<dbReference type="PANTHER" id="PTHR40078:SF1">
    <property type="entry name" value="INTEGRAL MEMBRANE PROTEIN"/>
    <property type="match status" value="1"/>
</dbReference>